<gene>
    <name evidence="1" type="ORF">CALFYP1_04677</name>
</gene>
<reference evidence="1" key="1">
    <citation type="submission" date="2019-11" db="EMBL/GenBank/DDBJ databases">
        <authorList>
            <person name="Feng L."/>
        </authorList>
    </citation>
    <scope>NUCLEOTIDE SEQUENCE</scope>
    <source>
        <strain evidence="1">CAmalonaticusLFYP1</strain>
    </source>
</reference>
<evidence type="ECO:0000313" key="1">
    <source>
        <dbReference type="EMBL" id="VYT45842.1"/>
    </source>
</evidence>
<dbReference type="EMBL" id="CACRTI010000013">
    <property type="protein sequence ID" value="VYT45842.1"/>
    <property type="molecule type" value="Genomic_DNA"/>
</dbReference>
<protein>
    <submittedName>
        <fullName evidence="1">Uncharacterized protein</fullName>
    </submittedName>
</protein>
<dbReference type="AlphaFoldDB" id="A0A6N2WVN2"/>
<organism evidence="1">
    <name type="scientific">Citrobacter amalonaticus</name>
    <dbReference type="NCBI Taxonomy" id="35703"/>
    <lineage>
        <taxon>Bacteria</taxon>
        <taxon>Pseudomonadati</taxon>
        <taxon>Pseudomonadota</taxon>
        <taxon>Gammaproteobacteria</taxon>
        <taxon>Enterobacterales</taxon>
        <taxon>Enterobacteriaceae</taxon>
        <taxon>Citrobacter</taxon>
    </lineage>
</organism>
<sequence length="152" mass="16028">MPQGDEAFVLTADKLPGNTVLITLCSAVKARFLYQPVQHIISEGGVAAVFVVQLRHTACGIVFYPASQAASGGAHRVSCGIILRLRAYAVRASDRHQVARDAVLIAGLMALCIFLADQSAPVIVSTVLAEAFFLMKGSDLTEAVIFVTGLVA</sequence>
<accession>A0A6N2WVN2</accession>
<proteinExistence type="predicted"/>
<name>A0A6N2WVN2_CITAM</name>